<dbReference type="Gramene" id="KGN45894">
    <property type="protein sequence ID" value="KGN45894"/>
    <property type="gene ID" value="Csa_6G018590"/>
</dbReference>
<keyword evidence="3" id="KW-1133">Transmembrane helix</keyword>
<evidence type="ECO:0000313" key="7">
    <source>
        <dbReference type="Proteomes" id="UP000029981"/>
    </source>
</evidence>
<keyword evidence="3" id="KW-0472">Membrane</keyword>
<dbReference type="InterPro" id="IPR008972">
    <property type="entry name" value="Cupredoxin"/>
</dbReference>
<reference evidence="6 7" key="1">
    <citation type="journal article" date="2009" name="Nat. Genet.">
        <title>The genome of the cucumber, Cucumis sativus L.</title>
        <authorList>
            <person name="Huang S."/>
            <person name="Li R."/>
            <person name="Zhang Z."/>
            <person name="Li L."/>
            <person name="Gu X."/>
            <person name="Fan W."/>
            <person name="Lucas W.J."/>
            <person name="Wang X."/>
            <person name="Xie B."/>
            <person name="Ni P."/>
            <person name="Ren Y."/>
            <person name="Zhu H."/>
            <person name="Li J."/>
            <person name="Lin K."/>
            <person name="Jin W."/>
            <person name="Fei Z."/>
            <person name="Li G."/>
            <person name="Staub J."/>
            <person name="Kilian A."/>
            <person name="van der Vossen E.A."/>
            <person name="Wu Y."/>
            <person name="Guo J."/>
            <person name="He J."/>
            <person name="Jia Z."/>
            <person name="Ren Y."/>
            <person name="Tian G."/>
            <person name="Lu Y."/>
            <person name="Ruan J."/>
            <person name="Qian W."/>
            <person name="Wang M."/>
            <person name="Huang Q."/>
            <person name="Li B."/>
            <person name="Xuan Z."/>
            <person name="Cao J."/>
            <person name="Asan"/>
            <person name="Wu Z."/>
            <person name="Zhang J."/>
            <person name="Cai Q."/>
            <person name="Bai Y."/>
            <person name="Zhao B."/>
            <person name="Han Y."/>
            <person name="Li Y."/>
            <person name="Li X."/>
            <person name="Wang S."/>
            <person name="Shi Q."/>
            <person name="Liu S."/>
            <person name="Cho W.K."/>
            <person name="Kim J.Y."/>
            <person name="Xu Y."/>
            <person name="Heller-Uszynska K."/>
            <person name="Miao H."/>
            <person name="Cheng Z."/>
            <person name="Zhang S."/>
            <person name="Wu J."/>
            <person name="Yang Y."/>
            <person name="Kang H."/>
            <person name="Li M."/>
            <person name="Liang H."/>
            <person name="Ren X."/>
            <person name="Shi Z."/>
            <person name="Wen M."/>
            <person name="Jian M."/>
            <person name="Yang H."/>
            <person name="Zhang G."/>
            <person name="Yang Z."/>
            <person name="Chen R."/>
            <person name="Liu S."/>
            <person name="Li J."/>
            <person name="Ma L."/>
            <person name="Liu H."/>
            <person name="Zhou Y."/>
            <person name="Zhao J."/>
            <person name="Fang X."/>
            <person name="Li G."/>
            <person name="Fang L."/>
            <person name="Li Y."/>
            <person name="Liu D."/>
            <person name="Zheng H."/>
            <person name="Zhang Y."/>
            <person name="Qin N."/>
            <person name="Li Z."/>
            <person name="Yang G."/>
            <person name="Yang S."/>
            <person name="Bolund L."/>
            <person name="Kristiansen K."/>
            <person name="Zheng H."/>
            <person name="Li S."/>
            <person name="Zhang X."/>
            <person name="Yang H."/>
            <person name="Wang J."/>
            <person name="Sun R."/>
            <person name="Zhang B."/>
            <person name="Jiang S."/>
            <person name="Wang J."/>
            <person name="Du Y."/>
            <person name="Li S."/>
        </authorList>
    </citation>
    <scope>NUCLEOTIDE SEQUENCE [LARGE SCALE GENOMIC DNA]</scope>
    <source>
        <strain evidence="7">cv. 9930</strain>
    </source>
</reference>
<dbReference type="KEGG" id="csv:101211078"/>
<evidence type="ECO:0000313" key="6">
    <source>
        <dbReference type="EMBL" id="KGN45894.1"/>
    </source>
</evidence>
<sequence>MSTTTISSFAFFFLLLGVLLHVGVAVEHKVGGNFGWNLPSTPTFFSDWASNRTFFVDDKLIFESRSNEVHSIGQPISQADFDGCVNPSFVFRKVQFISLSQPMRRYFMSTFGDDCEAGMKFAINILPKPRNSAAKVGAWPMLLFSIATIMANLFMF</sequence>
<dbReference type="STRING" id="3659.A0A0A0KAM8"/>
<evidence type="ECO:0000256" key="1">
    <source>
        <dbReference type="ARBA" id="ARBA00023157"/>
    </source>
</evidence>
<evidence type="ECO:0000256" key="3">
    <source>
        <dbReference type="SAM" id="Phobius"/>
    </source>
</evidence>
<dbReference type="OrthoDB" id="2015260at2759"/>
<dbReference type="EMBL" id="CM002927">
    <property type="protein sequence ID" value="KGN45894.1"/>
    <property type="molecule type" value="Genomic_DNA"/>
</dbReference>
<dbReference type="Pfam" id="PF02298">
    <property type="entry name" value="Cu_bind_like"/>
    <property type="match status" value="1"/>
</dbReference>
<feature type="chain" id="PRO_5001965104" description="Phytocyanin domain-containing protein" evidence="4">
    <location>
        <begin position="26"/>
        <end position="156"/>
    </location>
</feature>
<organism evidence="6 7">
    <name type="scientific">Cucumis sativus</name>
    <name type="common">Cucumber</name>
    <dbReference type="NCBI Taxonomy" id="3659"/>
    <lineage>
        <taxon>Eukaryota</taxon>
        <taxon>Viridiplantae</taxon>
        <taxon>Streptophyta</taxon>
        <taxon>Embryophyta</taxon>
        <taxon>Tracheophyta</taxon>
        <taxon>Spermatophyta</taxon>
        <taxon>Magnoliopsida</taxon>
        <taxon>eudicotyledons</taxon>
        <taxon>Gunneridae</taxon>
        <taxon>Pentapetalae</taxon>
        <taxon>rosids</taxon>
        <taxon>fabids</taxon>
        <taxon>Cucurbitales</taxon>
        <taxon>Cucurbitaceae</taxon>
        <taxon>Benincaseae</taxon>
        <taxon>Cucumis</taxon>
    </lineage>
</organism>
<protein>
    <recommendedName>
        <fullName evidence="5">Phytocyanin domain-containing protein</fullName>
    </recommendedName>
</protein>
<name>A0A0A0KAM8_CUCSA</name>
<evidence type="ECO:0000259" key="5">
    <source>
        <dbReference type="PROSITE" id="PS51485"/>
    </source>
</evidence>
<dbReference type="InterPro" id="IPR039391">
    <property type="entry name" value="Phytocyanin-like"/>
</dbReference>
<reference evidence="6 7" key="3">
    <citation type="journal article" date="2010" name="BMC Genomics">
        <title>Transcriptome sequencing and comparative analysis of cucumber flowers with different sex types.</title>
        <authorList>
            <person name="Guo S."/>
            <person name="Zheng Y."/>
            <person name="Joung J.G."/>
            <person name="Liu S."/>
            <person name="Zhang Z."/>
            <person name="Crasta O.R."/>
            <person name="Sobral B.W."/>
            <person name="Xu Y."/>
            <person name="Huang S."/>
            <person name="Fei Z."/>
        </authorList>
    </citation>
    <scope>NUCLEOTIDE SEQUENCE [LARGE SCALE GENOMIC DNA]</scope>
    <source>
        <strain evidence="7">cv. 9930</strain>
    </source>
</reference>
<feature type="domain" description="Phytocyanin" evidence="5">
    <location>
        <begin position="26"/>
        <end position="127"/>
    </location>
</feature>
<keyword evidence="1" id="KW-1015">Disulfide bond</keyword>
<dbReference type="InterPro" id="IPR003245">
    <property type="entry name" value="Phytocyanin_dom"/>
</dbReference>
<dbReference type="GO" id="GO:0009055">
    <property type="term" value="F:electron transfer activity"/>
    <property type="evidence" value="ECO:0007669"/>
    <property type="project" value="InterPro"/>
</dbReference>
<feature type="signal peptide" evidence="4">
    <location>
        <begin position="1"/>
        <end position="25"/>
    </location>
</feature>
<dbReference type="PROSITE" id="PS51485">
    <property type="entry name" value="PHYTOCYANIN"/>
    <property type="match status" value="1"/>
</dbReference>
<keyword evidence="2" id="KW-0325">Glycoprotein</keyword>
<dbReference type="PANTHER" id="PTHR33021">
    <property type="entry name" value="BLUE COPPER PROTEIN"/>
    <property type="match status" value="1"/>
</dbReference>
<evidence type="ECO:0000256" key="4">
    <source>
        <dbReference type="SAM" id="SignalP"/>
    </source>
</evidence>
<dbReference type="Proteomes" id="UP000029981">
    <property type="component" value="Chromosome 6"/>
</dbReference>
<reference evidence="6 7" key="2">
    <citation type="journal article" date="2009" name="PLoS ONE">
        <title>An integrated genetic and cytogenetic map of the cucumber genome.</title>
        <authorList>
            <person name="Ren Y."/>
            <person name="Zhang Z."/>
            <person name="Liu J."/>
            <person name="Staub J.E."/>
            <person name="Han Y."/>
            <person name="Cheng Z."/>
            <person name="Li X."/>
            <person name="Lu J."/>
            <person name="Miao H."/>
            <person name="Kang H."/>
            <person name="Xie B."/>
            <person name="Gu X."/>
            <person name="Wang X."/>
            <person name="Du Y."/>
            <person name="Jin W."/>
            <person name="Huang S."/>
        </authorList>
    </citation>
    <scope>NUCLEOTIDE SEQUENCE [LARGE SCALE GENOMIC DNA]</scope>
    <source>
        <strain evidence="7">cv. 9930</strain>
    </source>
</reference>
<dbReference type="FunFam" id="2.60.40.420:FF:000034">
    <property type="entry name" value="Cupredoxin superfamily protein"/>
    <property type="match status" value="1"/>
</dbReference>
<dbReference type="Gene3D" id="2.60.40.420">
    <property type="entry name" value="Cupredoxins - blue copper proteins"/>
    <property type="match status" value="1"/>
</dbReference>
<dbReference type="AlphaFoldDB" id="A0A0A0KAM8"/>
<keyword evidence="4" id="KW-0732">Signal</keyword>
<dbReference type="GO" id="GO:0005886">
    <property type="term" value="C:plasma membrane"/>
    <property type="evidence" value="ECO:0000318"/>
    <property type="project" value="GO_Central"/>
</dbReference>
<keyword evidence="3" id="KW-0812">Transmembrane</keyword>
<gene>
    <name evidence="6" type="ORF">Csa_6G018590</name>
</gene>
<reference evidence="6 7" key="4">
    <citation type="journal article" date="2011" name="BMC Genomics">
        <title>RNA-Seq improves annotation of protein-coding genes in the cucumber genome.</title>
        <authorList>
            <person name="Li Z."/>
            <person name="Zhang Z."/>
            <person name="Yan P."/>
            <person name="Huang S."/>
            <person name="Fei Z."/>
            <person name="Lin K."/>
        </authorList>
    </citation>
    <scope>NUCLEOTIDE SEQUENCE [LARGE SCALE GENOMIC DNA]</scope>
    <source>
        <strain evidence="7">cv. 9930</strain>
    </source>
</reference>
<keyword evidence="7" id="KW-1185">Reference proteome</keyword>
<accession>A0A0A0KAM8</accession>
<evidence type="ECO:0000256" key="2">
    <source>
        <dbReference type="ARBA" id="ARBA00023180"/>
    </source>
</evidence>
<proteinExistence type="predicted"/>
<dbReference type="OMA" id="MKFAINI"/>
<dbReference type="SUPFAM" id="SSF49503">
    <property type="entry name" value="Cupredoxins"/>
    <property type="match status" value="1"/>
</dbReference>
<dbReference type="PANTHER" id="PTHR33021:SF350">
    <property type="entry name" value="UCLACYANIN-2"/>
    <property type="match status" value="1"/>
</dbReference>
<feature type="transmembrane region" description="Helical" evidence="3">
    <location>
        <begin position="136"/>
        <end position="155"/>
    </location>
</feature>